<gene>
    <name evidence="2" type="ORF">RFI_11011</name>
</gene>
<evidence type="ECO:0000256" key="1">
    <source>
        <dbReference type="SAM" id="MobiDB-lite"/>
    </source>
</evidence>
<sequence>MKSKPVAMEETLKNTSHGHSGLVNCSDRVKLDTISEETRSPALKPRHSKRKMDHEPEKAEKEEPEKEEKGQEEDYDEDDEEGIFLEERIEYEDPKDGYDSDSSVHQKEEVKHIIKKNAKGDIIGVE</sequence>
<name>X6NJN1_RETFI</name>
<feature type="compositionally biased region" description="Basic and acidic residues" evidence="1">
    <location>
        <begin position="27"/>
        <end position="39"/>
    </location>
</feature>
<accession>X6NJN1</accession>
<feature type="region of interest" description="Disordered" evidence="1">
    <location>
        <begin position="1"/>
        <end position="107"/>
    </location>
</feature>
<organism evidence="2 3">
    <name type="scientific">Reticulomyxa filosa</name>
    <dbReference type="NCBI Taxonomy" id="46433"/>
    <lineage>
        <taxon>Eukaryota</taxon>
        <taxon>Sar</taxon>
        <taxon>Rhizaria</taxon>
        <taxon>Retaria</taxon>
        <taxon>Foraminifera</taxon>
        <taxon>Monothalamids</taxon>
        <taxon>Reticulomyxidae</taxon>
        <taxon>Reticulomyxa</taxon>
    </lineage>
</organism>
<comment type="caution">
    <text evidence="2">The sequence shown here is derived from an EMBL/GenBank/DDBJ whole genome shotgun (WGS) entry which is preliminary data.</text>
</comment>
<evidence type="ECO:0000313" key="3">
    <source>
        <dbReference type="Proteomes" id="UP000023152"/>
    </source>
</evidence>
<dbReference type="EMBL" id="ASPP01008060">
    <property type="protein sequence ID" value="ETO26128.1"/>
    <property type="molecule type" value="Genomic_DNA"/>
</dbReference>
<reference evidence="2 3" key="1">
    <citation type="journal article" date="2013" name="Curr. Biol.">
        <title>The Genome of the Foraminiferan Reticulomyxa filosa.</title>
        <authorList>
            <person name="Glockner G."/>
            <person name="Hulsmann N."/>
            <person name="Schleicher M."/>
            <person name="Noegel A.A."/>
            <person name="Eichinger L."/>
            <person name="Gallinger C."/>
            <person name="Pawlowski J."/>
            <person name="Sierra R."/>
            <person name="Euteneuer U."/>
            <person name="Pillet L."/>
            <person name="Moustafa A."/>
            <person name="Platzer M."/>
            <person name="Groth M."/>
            <person name="Szafranski K."/>
            <person name="Schliwa M."/>
        </authorList>
    </citation>
    <scope>NUCLEOTIDE SEQUENCE [LARGE SCALE GENOMIC DNA]</scope>
</reference>
<feature type="compositionally biased region" description="Basic and acidic residues" evidence="1">
    <location>
        <begin position="85"/>
        <end position="107"/>
    </location>
</feature>
<evidence type="ECO:0000313" key="2">
    <source>
        <dbReference type="EMBL" id="ETO26128.1"/>
    </source>
</evidence>
<proteinExistence type="predicted"/>
<dbReference type="AlphaFoldDB" id="X6NJN1"/>
<keyword evidence="3" id="KW-1185">Reference proteome</keyword>
<protein>
    <submittedName>
        <fullName evidence="2">Uncharacterized protein</fullName>
    </submittedName>
</protein>
<dbReference type="Proteomes" id="UP000023152">
    <property type="component" value="Unassembled WGS sequence"/>
</dbReference>
<feature type="compositionally biased region" description="Acidic residues" evidence="1">
    <location>
        <begin position="70"/>
        <end position="84"/>
    </location>
</feature>
<feature type="compositionally biased region" description="Basic and acidic residues" evidence="1">
    <location>
        <begin position="52"/>
        <end position="69"/>
    </location>
</feature>